<evidence type="ECO:0000313" key="2">
    <source>
        <dbReference type="EMBL" id="KVD98144.1"/>
    </source>
</evidence>
<name>A0A103D5K8_CYNCS</name>
<keyword evidence="3" id="KW-1185">Reference proteome</keyword>
<sequence>MDGSSGQQIESSRTDPSSGKLSVSPSDRYAVVPDETVQARTKGNDASVPENDLKRIRL</sequence>
<evidence type="ECO:0000313" key="3">
    <source>
        <dbReference type="Proteomes" id="UP000243975"/>
    </source>
</evidence>
<proteinExistence type="predicted"/>
<dbReference type="AlphaFoldDB" id="A0A103D5K8"/>
<protein>
    <submittedName>
        <fullName evidence="2">Uncharacterized protein</fullName>
    </submittedName>
</protein>
<dbReference type="EMBL" id="LEKV01011885">
    <property type="protein sequence ID" value="KVD98144.1"/>
    <property type="molecule type" value="Genomic_DNA"/>
</dbReference>
<organism evidence="2 3">
    <name type="scientific">Cynara cardunculus var. scolymus</name>
    <name type="common">Globe artichoke</name>
    <name type="synonym">Cynara scolymus</name>
    <dbReference type="NCBI Taxonomy" id="59895"/>
    <lineage>
        <taxon>Eukaryota</taxon>
        <taxon>Viridiplantae</taxon>
        <taxon>Streptophyta</taxon>
        <taxon>Embryophyta</taxon>
        <taxon>Tracheophyta</taxon>
        <taxon>Spermatophyta</taxon>
        <taxon>Magnoliopsida</taxon>
        <taxon>eudicotyledons</taxon>
        <taxon>Gunneridae</taxon>
        <taxon>Pentapetalae</taxon>
        <taxon>asterids</taxon>
        <taxon>campanulids</taxon>
        <taxon>Asterales</taxon>
        <taxon>Asteraceae</taxon>
        <taxon>Carduoideae</taxon>
        <taxon>Cardueae</taxon>
        <taxon>Carduinae</taxon>
        <taxon>Cynara</taxon>
    </lineage>
</organism>
<comment type="caution">
    <text evidence="2">The sequence shown here is derived from an EMBL/GenBank/DDBJ whole genome shotgun (WGS) entry which is preliminary data.</text>
</comment>
<feature type="region of interest" description="Disordered" evidence="1">
    <location>
        <begin position="1"/>
        <end position="58"/>
    </location>
</feature>
<dbReference type="Proteomes" id="UP000243975">
    <property type="component" value="Unassembled WGS sequence"/>
</dbReference>
<gene>
    <name evidence="2" type="ORF">Ccrd_024187</name>
</gene>
<feature type="compositionally biased region" description="Polar residues" evidence="1">
    <location>
        <begin position="1"/>
        <end position="25"/>
    </location>
</feature>
<dbReference type="STRING" id="59895.A0A103D5K8"/>
<evidence type="ECO:0000256" key="1">
    <source>
        <dbReference type="SAM" id="MobiDB-lite"/>
    </source>
</evidence>
<accession>A0A103D5K8</accession>
<dbReference type="Gramene" id="KVD98144">
    <property type="protein sequence ID" value="KVD98144"/>
    <property type="gene ID" value="Ccrd_024187"/>
</dbReference>
<reference evidence="2 3" key="1">
    <citation type="journal article" date="2016" name="Sci. Rep.">
        <title>The genome sequence of the outbreeding globe artichoke constructed de novo incorporating a phase-aware low-pass sequencing strategy of F1 progeny.</title>
        <authorList>
            <person name="Scaglione D."/>
            <person name="Reyes-Chin-Wo S."/>
            <person name="Acquadro A."/>
            <person name="Froenicke L."/>
            <person name="Portis E."/>
            <person name="Beitel C."/>
            <person name="Tirone M."/>
            <person name="Mauro R."/>
            <person name="Lo Monaco A."/>
            <person name="Mauromicale G."/>
            <person name="Faccioli P."/>
            <person name="Cattivelli L."/>
            <person name="Rieseberg L."/>
            <person name="Michelmore R."/>
            <person name="Lanteri S."/>
        </authorList>
    </citation>
    <scope>NUCLEOTIDE SEQUENCE [LARGE SCALE GENOMIC DNA]</scope>
    <source>
        <strain evidence="2">2C</strain>
    </source>
</reference>